<dbReference type="InterPro" id="IPR000608">
    <property type="entry name" value="UBC"/>
</dbReference>
<proteinExistence type="predicted"/>
<organism evidence="2 3">
    <name type="scientific">Meloidogyne floridensis</name>
    <dbReference type="NCBI Taxonomy" id="298350"/>
    <lineage>
        <taxon>Eukaryota</taxon>
        <taxon>Metazoa</taxon>
        <taxon>Ecdysozoa</taxon>
        <taxon>Nematoda</taxon>
        <taxon>Chromadorea</taxon>
        <taxon>Rhabditida</taxon>
        <taxon>Tylenchina</taxon>
        <taxon>Tylenchomorpha</taxon>
        <taxon>Tylenchoidea</taxon>
        <taxon>Meloidogynidae</taxon>
        <taxon>Meloidogyninae</taxon>
        <taxon>Meloidogyne</taxon>
    </lineage>
</organism>
<dbReference type="InterPro" id="IPR016135">
    <property type="entry name" value="UBQ-conjugating_enzyme/RWD"/>
</dbReference>
<protein>
    <submittedName>
        <fullName evidence="3">UBC core domain-containing protein</fullName>
    </submittedName>
</protein>
<keyword evidence="2" id="KW-1185">Reference proteome</keyword>
<dbReference type="Proteomes" id="UP000887560">
    <property type="component" value="Unplaced"/>
</dbReference>
<dbReference type="SUPFAM" id="SSF54495">
    <property type="entry name" value="UBC-like"/>
    <property type="match status" value="1"/>
</dbReference>
<feature type="domain" description="UBC core" evidence="1">
    <location>
        <begin position="1"/>
        <end position="47"/>
    </location>
</feature>
<accession>A0A915P691</accession>
<evidence type="ECO:0000259" key="1">
    <source>
        <dbReference type="PROSITE" id="PS50127"/>
    </source>
</evidence>
<evidence type="ECO:0000313" key="3">
    <source>
        <dbReference type="WBParaSite" id="scf7180000424113.g12322"/>
    </source>
</evidence>
<sequence>MILLSICSFLCDPNPDSPLVPSIAELYLNDREQYNTNVRIWTQMYAIPSLNSVRVKRQGWGGWGWNPQVQTDIDRLRIDKDKLRLDMDRLRLDQDSSWGWGK</sequence>
<name>A0A915P691_9BILA</name>
<dbReference type="Gene3D" id="3.10.110.10">
    <property type="entry name" value="Ubiquitin Conjugating Enzyme"/>
    <property type="match status" value="1"/>
</dbReference>
<dbReference type="PROSITE" id="PS50127">
    <property type="entry name" value="UBC_2"/>
    <property type="match status" value="1"/>
</dbReference>
<reference evidence="3" key="1">
    <citation type="submission" date="2022-11" db="UniProtKB">
        <authorList>
            <consortium name="WormBaseParasite"/>
        </authorList>
    </citation>
    <scope>IDENTIFICATION</scope>
</reference>
<dbReference type="AlphaFoldDB" id="A0A915P691"/>
<dbReference type="WBParaSite" id="scf7180000424113.g12322">
    <property type="protein sequence ID" value="scf7180000424113.g12322"/>
    <property type="gene ID" value="scf7180000424113.g12322"/>
</dbReference>
<evidence type="ECO:0000313" key="2">
    <source>
        <dbReference type="Proteomes" id="UP000887560"/>
    </source>
</evidence>
<dbReference type="Pfam" id="PF00179">
    <property type="entry name" value="UQ_con"/>
    <property type="match status" value="1"/>
</dbReference>